<sequence>MQNRTSLRSLASFESALLTKRAFSGFLHIPVVAPAFLRYIYRRAERHQRPLIASINVVNRCNLHCAGCYWTRTEREEDRQELSIEGGIPLLHSLWEKGARQFLFIGGEPMTEREKVEQWVCEVAQLGGISTVITNGTYGLPAPGEWPRTHYFVSCDGDRTGMNRVRGFDVVHQTNVFELVKSVATQRKDVMLAMTINKLNVDRIEAFVREVATWGIGGVVFSFATPNVGDRQSFYLSTEQREQAVQDLLRLKREFKDFVAMGSRAIELLRPSEVEQWSQRCPTFAAQSIRADGQPLERCVFGPTGDCSRCGCNISTSFVALREGDSETARFVTFPARRAGIS</sequence>
<dbReference type="RefSeq" id="WP_220209188.1">
    <property type="nucleotide sequence ID" value="NZ_BNJK01000002.1"/>
</dbReference>
<keyword evidence="2" id="KW-0479">Metal-binding</keyword>
<organism evidence="6 7">
    <name type="scientific">Reticulibacter mediterranei</name>
    <dbReference type="NCBI Taxonomy" id="2778369"/>
    <lineage>
        <taxon>Bacteria</taxon>
        <taxon>Bacillati</taxon>
        <taxon>Chloroflexota</taxon>
        <taxon>Ktedonobacteria</taxon>
        <taxon>Ktedonobacterales</taxon>
        <taxon>Reticulibacteraceae</taxon>
        <taxon>Reticulibacter</taxon>
    </lineage>
</organism>
<reference evidence="6" key="1">
    <citation type="submission" date="2020-10" db="EMBL/GenBank/DDBJ databases">
        <title>Taxonomic study of unclassified bacteria belonging to the class Ktedonobacteria.</title>
        <authorList>
            <person name="Yabe S."/>
            <person name="Wang C.M."/>
            <person name="Zheng Y."/>
            <person name="Sakai Y."/>
            <person name="Cavaletti L."/>
            <person name="Monciardini P."/>
            <person name="Donadio S."/>
        </authorList>
    </citation>
    <scope>NUCLEOTIDE SEQUENCE</scope>
    <source>
        <strain evidence="6">ID150040</strain>
    </source>
</reference>
<name>A0A8J3J062_9CHLR</name>
<dbReference type="CDD" id="cd01335">
    <property type="entry name" value="Radical_SAM"/>
    <property type="match status" value="1"/>
</dbReference>
<dbReference type="SFLD" id="SFLDS00029">
    <property type="entry name" value="Radical_SAM"/>
    <property type="match status" value="1"/>
</dbReference>
<dbReference type="GO" id="GO:0051536">
    <property type="term" value="F:iron-sulfur cluster binding"/>
    <property type="evidence" value="ECO:0007669"/>
    <property type="project" value="UniProtKB-KW"/>
</dbReference>
<evidence type="ECO:0000313" key="6">
    <source>
        <dbReference type="EMBL" id="GHO98436.1"/>
    </source>
</evidence>
<dbReference type="GO" id="GO:0003824">
    <property type="term" value="F:catalytic activity"/>
    <property type="evidence" value="ECO:0007669"/>
    <property type="project" value="InterPro"/>
</dbReference>
<keyword evidence="4" id="KW-0411">Iron-sulfur</keyword>
<dbReference type="SUPFAM" id="SSF102114">
    <property type="entry name" value="Radical SAM enzymes"/>
    <property type="match status" value="1"/>
</dbReference>
<protein>
    <recommendedName>
        <fullName evidence="5">Radical SAM core domain-containing protein</fullName>
    </recommendedName>
</protein>
<dbReference type="Gene3D" id="3.20.20.70">
    <property type="entry name" value="Aldolase class I"/>
    <property type="match status" value="1"/>
</dbReference>
<evidence type="ECO:0000256" key="2">
    <source>
        <dbReference type="ARBA" id="ARBA00022723"/>
    </source>
</evidence>
<proteinExistence type="predicted"/>
<dbReference type="InterPro" id="IPR013785">
    <property type="entry name" value="Aldolase_TIM"/>
</dbReference>
<dbReference type="InterPro" id="IPR058240">
    <property type="entry name" value="rSAM_sf"/>
</dbReference>
<dbReference type="GO" id="GO:0046872">
    <property type="term" value="F:metal ion binding"/>
    <property type="evidence" value="ECO:0007669"/>
    <property type="project" value="UniProtKB-KW"/>
</dbReference>
<comment type="caution">
    <text evidence="6">The sequence shown here is derived from an EMBL/GenBank/DDBJ whole genome shotgun (WGS) entry which is preliminary data.</text>
</comment>
<evidence type="ECO:0000313" key="7">
    <source>
        <dbReference type="Proteomes" id="UP000597444"/>
    </source>
</evidence>
<dbReference type="SFLD" id="SFLDG01067">
    <property type="entry name" value="SPASM/twitch_domain_containing"/>
    <property type="match status" value="1"/>
</dbReference>
<keyword evidence="7" id="KW-1185">Reference proteome</keyword>
<keyword evidence="1" id="KW-0949">S-adenosyl-L-methionine</keyword>
<dbReference type="PANTHER" id="PTHR11228:SF22">
    <property type="entry name" value="PEPTIDE BIOSYNTHESIS PROTEIN YYDG-RELATED"/>
    <property type="match status" value="1"/>
</dbReference>
<feature type="domain" description="Radical SAM core" evidence="5">
    <location>
        <begin position="47"/>
        <end position="264"/>
    </location>
</feature>
<dbReference type="Proteomes" id="UP000597444">
    <property type="component" value="Unassembled WGS sequence"/>
</dbReference>
<dbReference type="AlphaFoldDB" id="A0A8J3J062"/>
<keyword evidence="3" id="KW-0408">Iron</keyword>
<dbReference type="InterPro" id="IPR007197">
    <property type="entry name" value="rSAM"/>
</dbReference>
<evidence type="ECO:0000256" key="4">
    <source>
        <dbReference type="ARBA" id="ARBA00023014"/>
    </source>
</evidence>
<dbReference type="PROSITE" id="PS51918">
    <property type="entry name" value="RADICAL_SAM"/>
    <property type="match status" value="1"/>
</dbReference>
<accession>A0A8J3J062</accession>
<dbReference type="Pfam" id="PF04055">
    <property type="entry name" value="Radical_SAM"/>
    <property type="match status" value="1"/>
</dbReference>
<evidence type="ECO:0000256" key="1">
    <source>
        <dbReference type="ARBA" id="ARBA00022691"/>
    </source>
</evidence>
<dbReference type="InterPro" id="IPR050377">
    <property type="entry name" value="Radical_SAM_PqqE_MftC-like"/>
</dbReference>
<dbReference type="PANTHER" id="PTHR11228">
    <property type="entry name" value="RADICAL SAM DOMAIN PROTEIN"/>
    <property type="match status" value="1"/>
</dbReference>
<gene>
    <name evidence="6" type="ORF">KSF_084840</name>
</gene>
<evidence type="ECO:0000256" key="3">
    <source>
        <dbReference type="ARBA" id="ARBA00023004"/>
    </source>
</evidence>
<evidence type="ECO:0000259" key="5">
    <source>
        <dbReference type="PROSITE" id="PS51918"/>
    </source>
</evidence>
<dbReference type="EMBL" id="BNJK01000002">
    <property type="protein sequence ID" value="GHO98436.1"/>
    <property type="molecule type" value="Genomic_DNA"/>
</dbReference>